<dbReference type="Proteomes" id="UP000199022">
    <property type="component" value="Unassembled WGS sequence"/>
</dbReference>
<dbReference type="Gene3D" id="2.170.150.40">
    <property type="entry name" value="Domain of unknown function (DUF427)"/>
    <property type="match status" value="1"/>
</dbReference>
<name>A0A1I1S9C6_9ACTN</name>
<accession>A0A1I1S9C6</accession>
<evidence type="ECO:0000313" key="4">
    <source>
        <dbReference type="Proteomes" id="UP000199022"/>
    </source>
</evidence>
<evidence type="ECO:0000259" key="2">
    <source>
        <dbReference type="Pfam" id="PF04248"/>
    </source>
</evidence>
<evidence type="ECO:0000256" key="1">
    <source>
        <dbReference type="SAM" id="MobiDB-lite"/>
    </source>
</evidence>
<gene>
    <name evidence="3" type="ORF">SAMN05661030_3220</name>
</gene>
<dbReference type="InterPro" id="IPR038694">
    <property type="entry name" value="DUF427_sf"/>
</dbReference>
<dbReference type="InterPro" id="IPR007361">
    <property type="entry name" value="DUF427"/>
</dbReference>
<dbReference type="PANTHER" id="PTHR43058">
    <property type="entry name" value="SLR0655 PROTEIN"/>
    <property type="match status" value="1"/>
</dbReference>
<dbReference type="EMBL" id="FOMD01000004">
    <property type="protein sequence ID" value="SFD40453.1"/>
    <property type="molecule type" value="Genomic_DNA"/>
</dbReference>
<feature type="compositionally biased region" description="Pro residues" evidence="1">
    <location>
        <begin position="8"/>
        <end position="18"/>
    </location>
</feature>
<feature type="region of interest" description="Disordered" evidence="1">
    <location>
        <begin position="1"/>
        <end position="34"/>
    </location>
</feature>
<dbReference type="PANTHER" id="PTHR43058:SF1">
    <property type="entry name" value="DUF427 DOMAIN-CONTAINING PROTEIN"/>
    <property type="match status" value="1"/>
</dbReference>
<protein>
    <submittedName>
        <fullName evidence="3">Uncharacterized conserved protein, DUF427 family</fullName>
    </submittedName>
</protein>
<proteinExistence type="predicted"/>
<feature type="domain" description="DUF427" evidence="2">
    <location>
        <begin position="41"/>
        <end position="132"/>
    </location>
</feature>
<sequence>MHPRPGRRPAPGPHPDPVGPGQESVWAYPRPPSAEVTPRRVQVVLGGVEIASTDRAARVCETSHPPVYYVPREDVADGVLQRGEGASWCEWKGVATYWDAVVEGTRYPAVGWSYEDPTPGYRHLRGAVAFYPSKLDRATVDGEVVRAQAGDFYGGWITDEVVGPFKGEPGTRGW</sequence>
<organism evidence="3 4">
    <name type="scientific">Klenkia taihuensis</name>
    <dbReference type="NCBI Taxonomy" id="1225127"/>
    <lineage>
        <taxon>Bacteria</taxon>
        <taxon>Bacillati</taxon>
        <taxon>Actinomycetota</taxon>
        <taxon>Actinomycetes</taxon>
        <taxon>Geodermatophilales</taxon>
        <taxon>Geodermatophilaceae</taxon>
        <taxon>Klenkia</taxon>
    </lineage>
</organism>
<dbReference type="OrthoDB" id="285364at2"/>
<evidence type="ECO:0000313" key="3">
    <source>
        <dbReference type="EMBL" id="SFD40453.1"/>
    </source>
</evidence>
<dbReference type="AlphaFoldDB" id="A0A1I1S9C6"/>
<keyword evidence="4" id="KW-1185">Reference proteome</keyword>
<reference evidence="4" key="1">
    <citation type="submission" date="2016-10" db="EMBL/GenBank/DDBJ databases">
        <authorList>
            <person name="Varghese N."/>
            <person name="Submissions S."/>
        </authorList>
    </citation>
    <scope>NUCLEOTIDE SEQUENCE [LARGE SCALE GENOMIC DNA]</scope>
    <source>
        <strain evidence="4">DSM 45962</strain>
    </source>
</reference>
<dbReference type="Pfam" id="PF04248">
    <property type="entry name" value="NTP_transf_9"/>
    <property type="match status" value="1"/>
</dbReference>
<dbReference type="STRING" id="1225127.SAMN05661030_3220"/>